<dbReference type="SUPFAM" id="SSF51905">
    <property type="entry name" value="FAD/NAD(P)-binding domain"/>
    <property type="match status" value="1"/>
</dbReference>
<evidence type="ECO:0000313" key="3">
    <source>
        <dbReference type="Proteomes" id="UP000031671"/>
    </source>
</evidence>
<organism evidence="2 3">
    <name type="scientific">Vibrio ishigakensis</name>
    <dbReference type="NCBI Taxonomy" id="1481914"/>
    <lineage>
        <taxon>Bacteria</taxon>
        <taxon>Pseudomonadati</taxon>
        <taxon>Pseudomonadota</taxon>
        <taxon>Gammaproteobacteria</taxon>
        <taxon>Vibrionales</taxon>
        <taxon>Vibrionaceae</taxon>
        <taxon>Vibrio</taxon>
    </lineage>
</organism>
<dbReference type="Gene3D" id="3.50.50.60">
    <property type="entry name" value="FAD/NAD(P)-binding domain"/>
    <property type="match status" value="1"/>
</dbReference>
<dbReference type="GO" id="GO:0016491">
    <property type="term" value="F:oxidoreductase activity"/>
    <property type="evidence" value="ECO:0007669"/>
    <property type="project" value="InterPro"/>
</dbReference>
<dbReference type="PANTHER" id="PTHR42923:SF17">
    <property type="entry name" value="AMINE OXIDASE DOMAIN-CONTAINING PROTEIN"/>
    <property type="match status" value="1"/>
</dbReference>
<reference evidence="2 3" key="2">
    <citation type="submission" date="2015-01" db="EMBL/GenBank/DDBJ databases">
        <authorList>
            <consortium name="NBRP consortium"/>
            <person name="Sawabe T."/>
            <person name="Meirelles P."/>
            <person name="Feng G."/>
            <person name="Sayaka M."/>
            <person name="Hattori M."/>
            <person name="Ohkuma M."/>
        </authorList>
    </citation>
    <scope>NUCLEOTIDE SEQUENCE [LARGE SCALE GENOMIC DNA]</scope>
    <source>
        <strain evidence="3">JCM 19231</strain>
    </source>
</reference>
<gene>
    <name evidence="2" type="ORF">JCM19231_4579</name>
</gene>
<dbReference type="InterPro" id="IPR050464">
    <property type="entry name" value="Zeta_carotene_desat/Oxidored"/>
</dbReference>
<dbReference type="Pfam" id="PF01593">
    <property type="entry name" value="Amino_oxidase"/>
    <property type="match status" value="1"/>
</dbReference>
<feature type="domain" description="Amine oxidase" evidence="1">
    <location>
        <begin position="59"/>
        <end position="228"/>
    </location>
</feature>
<dbReference type="Proteomes" id="UP000031671">
    <property type="component" value="Unassembled WGS sequence"/>
</dbReference>
<dbReference type="Gene3D" id="3.30.70.1990">
    <property type="match status" value="1"/>
</dbReference>
<comment type="caution">
    <text evidence="2">The sequence shown here is derived from an EMBL/GenBank/DDBJ whole genome shotgun (WGS) entry which is preliminary data.</text>
</comment>
<dbReference type="Gene3D" id="1.10.405.20">
    <property type="match status" value="1"/>
</dbReference>
<dbReference type="AlphaFoldDB" id="A0A0B8NUP8"/>
<accession>A0A0B8NUP8</accession>
<name>A0A0B8NUP8_9VIBR</name>
<reference evidence="2 3" key="1">
    <citation type="submission" date="2015-01" db="EMBL/GenBank/DDBJ databases">
        <title>Vibrio sp. C1 JCM 19231 whole genome shotgun sequence.</title>
        <authorList>
            <person name="Sawabe T."/>
            <person name="Meirelles P."/>
            <person name="Feng G."/>
            <person name="Sayaka M."/>
            <person name="Hattori M."/>
            <person name="Ohkuma M."/>
        </authorList>
    </citation>
    <scope>NUCLEOTIDE SEQUENCE [LARGE SCALE GENOMIC DNA]</scope>
    <source>
        <strain evidence="3">JCM 19231</strain>
    </source>
</reference>
<dbReference type="InterPro" id="IPR002937">
    <property type="entry name" value="Amino_oxidase"/>
</dbReference>
<proteinExistence type="predicted"/>
<protein>
    <submittedName>
        <fullName evidence="2">Amine oxidase, flavin-containing</fullName>
    </submittedName>
</protein>
<evidence type="ECO:0000259" key="1">
    <source>
        <dbReference type="Pfam" id="PF01593"/>
    </source>
</evidence>
<dbReference type="PANTHER" id="PTHR42923">
    <property type="entry name" value="PROTOPORPHYRINOGEN OXIDASE"/>
    <property type="match status" value="1"/>
</dbReference>
<keyword evidence="3" id="KW-1185">Reference proteome</keyword>
<evidence type="ECO:0000313" key="2">
    <source>
        <dbReference type="EMBL" id="GAM54843.1"/>
    </source>
</evidence>
<dbReference type="EMBL" id="BBRZ01000007">
    <property type="protein sequence ID" value="GAM54843.1"/>
    <property type="molecule type" value="Genomic_DNA"/>
</dbReference>
<sequence length="355" mass="40258">MEGIPTEMSFSVRNDANGLEYNGHSVSNLFAQKRNWLNPKFYSFILEILRFNKLAKAFADQDIDADSTLGEFLEEHEFSDYFCDNYILPMGAAIWSSTLADMRGFPLRFFLQFFLNHGLLDIKNRPQWYVVKGGSRAYIDPLTQGFKDNIRLSSPVQKVERSDTGIRLQVNGEWHQFDQVIFACHSDQALAILGEQASDAEREVLGDMAYQENEVVLHTDTQLLPKRKLAWASWNYHLKGGADQEMRLPTLTYNMNILQHIESEHTFCVSLNNSSMISSDKILRSFNYHHPVFTRASIAAQKKAGLVQGKQGTWFCGAYWRNGFHEDGVVSALEVVKGIQASQPAAAPFEQKGVA</sequence>
<dbReference type="InterPro" id="IPR036188">
    <property type="entry name" value="FAD/NAD-bd_sf"/>
</dbReference>